<accession>A0ABV0Y4I2</accession>
<evidence type="ECO:0000313" key="2">
    <source>
        <dbReference type="Proteomes" id="UP001469553"/>
    </source>
</evidence>
<dbReference type="Proteomes" id="UP001469553">
    <property type="component" value="Unassembled WGS sequence"/>
</dbReference>
<keyword evidence="2" id="KW-1185">Reference proteome</keyword>
<evidence type="ECO:0000313" key="1">
    <source>
        <dbReference type="EMBL" id="MEQ2288611.1"/>
    </source>
</evidence>
<proteinExistence type="predicted"/>
<dbReference type="EMBL" id="JAHRIP010021144">
    <property type="protein sequence ID" value="MEQ2288611.1"/>
    <property type="molecule type" value="Genomic_DNA"/>
</dbReference>
<organism evidence="1 2">
    <name type="scientific">Ameca splendens</name>
    <dbReference type="NCBI Taxonomy" id="208324"/>
    <lineage>
        <taxon>Eukaryota</taxon>
        <taxon>Metazoa</taxon>
        <taxon>Chordata</taxon>
        <taxon>Craniata</taxon>
        <taxon>Vertebrata</taxon>
        <taxon>Euteleostomi</taxon>
        <taxon>Actinopterygii</taxon>
        <taxon>Neopterygii</taxon>
        <taxon>Teleostei</taxon>
        <taxon>Neoteleostei</taxon>
        <taxon>Acanthomorphata</taxon>
        <taxon>Ovalentaria</taxon>
        <taxon>Atherinomorphae</taxon>
        <taxon>Cyprinodontiformes</taxon>
        <taxon>Goodeidae</taxon>
        <taxon>Ameca</taxon>
    </lineage>
</organism>
<name>A0ABV0Y4I2_9TELE</name>
<reference evidence="1 2" key="1">
    <citation type="submission" date="2021-06" db="EMBL/GenBank/DDBJ databases">
        <authorList>
            <person name="Palmer J.M."/>
        </authorList>
    </citation>
    <scope>NUCLEOTIDE SEQUENCE [LARGE SCALE GENOMIC DNA]</scope>
    <source>
        <strain evidence="1 2">AS_MEX2019</strain>
        <tissue evidence="1">Muscle</tissue>
    </source>
</reference>
<sequence>MPSHYKSQRILNAGGSEQCSCCSPIDHCMCTFRCLCMYVCLQSLPEVKKLFSGCVSEQRPKQDVLQKDLGEESDLSAMLQLSNCNSPTSIEYVALFARWNLKFTVSRIQKPLFN</sequence>
<gene>
    <name evidence="1" type="ORF">AMECASPLE_024448</name>
</gene>
<comment type="caution">
    <text evidence="1">The sequence shown here is derived from an EMBL/GenBank/DDBJ whole genome shotgun (WGS) entry which is preliminary data.</text>
</comment>
<protein>
    <submittedName>
        <fullName evidence="1">Uncharacterized protein</fullName>
    </submittedName>
</protein>